<sequence>MKVIQKKSVKDLFIAREEFDYLTLNPLNKAITDYYLPRWDPSPLKSFLLKQLGTLKNLYLYLKVTCEKDGKTVSSLALCFNLLDDWERDCGHFWGLELDREAIGKCIETYFKSIGYCGTVCTNAVEICSFLQRLVKDVPLADEYFEMSNSLNQ</sequence>
<organism evidence="1 2">
    <name type="scientific">Bacteroides eggerthii</name>
    <dbReference type="NCBI Taxonomy" id="28111"/>
    <lineage>
        <taxon>Bacteria</taxon>
        <taxon>Pseudomonadati</taxon>
        <taxon>Bacteroidota</taxon>
        <taxon>Bacteroidia</taxon>
        <taxon>Bacteroidales</taxon>
        <taxon>Bacteroidaceae</taxon>
        <taxon>Bacteroides</taxon>
    </lineage>
</organism>
<protein>
    <submittedName>
        <fullName evidence="1">Uncharacterized protein</fullName>
    </submittedName>
</protein>
<dbReference type="Proteomes" id="UP001228403">
    <property type="component" value="Unassembled WGS sequence"/>
</dbReference>
<comment type="caution">
    <text evidence="1">The sequence shown here is derived from an EMBL/GenBank/DDBJ whole genome shotgun (WGS) entry which is preliminary data.</text>
</comment>
<accession>A0ABT7U6R9</accession>
<keyword evidence="2" id="KW-1185">Reference proteome</keyword>
<gene>
    <name evidence="1" type="ORF">QUW02_09855</name>
</gene>
<name>A0ABT7U6R9_9BACE</name>
<dbReference type="EMBL" id="JAUDCF010000025">
    <property type="protein sequence ID" value="MDM8146217.1"/>
    <property type="molecule type" value="Genomic_DNA"/>
</dbReference>
<evidence type="ECO:0000313" key="1">
    <source>
        <dbReference type="EMBL" id="MDM8146217.1"/>
    </source>
</evidence>
<reference evidence="2" key="1">
    <citation type="submission" date="2023-07" db="EMBL/GenBank/DDBJ databases">
        <title>Identification and characterization of horizontal gene transfer across gut microbiota members of farm animals based on homology search.</title>
        <authorList>
            <person name="Schwarzerova J."/>
            <person name="Nykrynova M."/>
            <person name="Jureckova K."/>
            <person name="Cejkova D."/>
            <person name="Rychlik I."/>
        </authorList>
    </citation>
    <scope>NUCLEOTIDE SEQUENCE [LARGE SCALE GENOMIC DNA]</scope>
    <source>
        <strain evidence="2">ET4</strain>
    </source>
</reference>
<proteinExistence type="predicted"/>
<evidence type="ECO:0000313" key="2">
    <source>
        <dbReference type="Proteomes" id="UP001228403"/>
    </source>
</evidence>